<proteinExistence type="predicted"/>
<dbReference type="InterPro" id="IPR044278">
    <property type="entry name" value="BHLH95-like"/>
</dbReference>
<keyword evidence="2" id="KW-0805">Transcription regulation</keyword>
<protein>
    <recommendedName>
        <fullName evidence="6">BHLH domain-containing protein</fullName>
    </recommendedName>
</protein>
<dbReference type="InterPro" id="IPR045239">
    <property type="entry name" value="bHLH95_bHLH"/>
</dbReference>
<evidence type="ECO:0000256" key="1">
    <source>
        <dbReference type="ARBA" id="ARBA00004123"/>
    </source>
</evidence>
<keyword evidence="4" id="KW-0539">Nucleus</keyword>
<evidence type="ECO:0000313" key="8">
    <source>
        <dbReference type="Proteomes" id="UP000250235"/>
    </source>
</evidence>
<dbReference type="GO" id="GO:0003700">
    <property type="term" value="F:DNA-binding transcription factor activity"/>
    <property type="evidence" value="ECO:0007669"/>
    <property type="project" value="InterPro"/>
</dbReference>
<dbReference type="SUPFAM" id="SSF47459">
    <property type="entry name" value="HLH, helix-loop-helix DNA-binding domain"/>
    <property type="match status" value="1"/>
</dbReference>
<dbReference type="EMBL" id="KQ995736">
    <property type="protein sequence ID" value="KZV45988.1"/>
    <property type="molecule type" value="Genomic_DNA"/>
</dbReference>
<gene>
    <name evidence="7" type="ORF">F511_10678</name>
</gene>
<dbReference type="PANTHER" id="PTHR46772">
    <property type="entry name" value="BHLH DOMAIN-CONTAINING PROTEIN"/>
    <property type="match status" value="1"/>
</dbReference>
<dbReference type="GO" id="GO:0009960">
    <property type="term" value="P:endosperm development"/>
    <property type="evidence" value="ECO:0007669"/>
    <property type="project" value="InterPro"/>
</dbReference>
<sequence length="265" mass="29501">MAELLGQEDNFLWENQSCPFPNLGDINEENSGKKLVDITNNSDGQKLAKEEEAPHPEKGKKRSAAACKGGPTTASAGGEPDHELHIWTERERRKKMRNMFGNLHALLPHLPPKADKSTIVDEAVNYIKKMQETLETLERQKVEQKPVVRSREAFLADQPSAKMAGPSGPPFFKTWTSPNVTLNICGGDAHISLCGSRKPALLSAICYVMDKYRLEVVSAQLSADANRCIYTFHTRVTGIHGQFQEAFPVEEIYKQAAAEMMYIMA</sequence>
<dbReference type="InterPro" id="IPR011598">
    <property type="entry name" value="bHLH_dom"/>
</dbReference>
<dbReference type="Pfam" id="PF00010">
    <property type="entry name" value="HLH"/>
    <property type="match status" value="1"/>
</dbReference>
<dbReference type="CDD" id="cd11393">
    <property type="entry name" value="bHLH_AtbHLH_like"/>
    <property type="match status" value="1"/>
</dbReference>
<dbReference type="PROSITE" id="PS50888">
    <property type="entry name" value="BHLH"/>
    <property type="match status" value="1"/>
</dbReference>
<keyword evidence="3" id="KW-0804">Transcription</keyword>
<dbReference type="GO" id="GO:0046983">
    <property type="term" value="F:protein dimerization activity"/>
    <property type="evidence" value="ECO:0007669"/>
    <property type="project" value="InterPro"/>
</dbReference>
<dbReference type="Proteomes" id="UP000250235">
    <property type="component" value="Unassembled WGS sequence"/>
</dbReference>
<dbReference type="GO" id="GO:0005634">
    <property type="term" value="C:nucleus"/>
    <property type="evidence" value="ECO:0007669"/>
    <property type="project" value="UniProtKB-SubCell"/>
</dbReference>
<evidence type="ECO:0000256" key="4">
    <source>
        <dbReference type="ARBA" id="ARBA00023242"/>
    </source>
</evidence>
<dbReference type="InterPro" id="IPR036638">
    <property type="entry name" value="HLH_DNA-bd_sf"/>
</dbReference>
<dbReference type="PANTHER" id="PTHR46772:SF8">
    <property type="entry name" value="TRANSCRIPTION FACTOR BHLH95"/>
    <property type="match status" value="1"/>
</dbReference>
<keyword evidence="8" id="KW-1185">Reference proteome</keyword>
<evidence type="ECO:0000256" key="3">
    <source>
        <dbReference type="ARBA" id="ARBA00023163"/>
    </source>
</evidence>
<dbReference type="Gene3D" id="4.10.280.10">
    <property type="entry name" value="Helix-loop-helix DNA-binding domain"/>
    <property type="match status" value="1"/>
</dbReference>
<dbReference type="SMART" id="SM00353">
    <property type="entry name" value="HLH"/>
    <property type="match status" value="1"/>
</dbReference>
<comment type="subcellular location">
    <subcellularLocation>
        <location evidence="1">Nucleus</location>
    </subcellularLocation>
</comment>
<feature type="domain" description="BHLH" evidence="6">
    <location>
        <begin position="80"/>
        <end position="130"/>
    </location>
</feature>
<reference evidence="7 8" key="1">
    <citation type="journal article" date="2015" name="Proc. Natl. Acad. Sci. U.S.A.">
        <title>The resurrection genome of Boea hygrometrica: A blueprint for survival of dehydration.</title>
        <authorList>
            <person name="Xiao L."/>
            <person name="Yang G."/>
            <person name="Zhang L."/>
            <person name="Yang X."/>
            <person name="Zhao S."/>
            <person name="Ji Z."/>
            <person name="Zhou Q."/>
            <person name="Hu M."/>
            <person name="Wang Y."/>
            <person name="Chen M."/>
            <person name="Xu Y."/>
            <person name="Jin H."/>
            <person name="Xiao X."/>
            <person name="Hu G."/>
            <person name="Bao F."/>
            <person name="Hu Y."/>
            <person name="Wan P."/>
            <person name="Li L."/>
            <person name="Deng X."/>
            <person name="Kuang T."/>
            <person name="Xiang C."/>
            <person name="Zhu J.K."/>
            <person name="Oliver M.J."/>
            <person name="He Y."/>
        </authorList>
    </citation>
    <scope>NUCLEOTIDE SEQUENCE [LARGE SCALE GENOMIC DNA]</scope>
    <source>
        <strain evidence="8">cv. XS01</strain>
    </source>
</reference>
<evidence type="ECO:0000259" key="6">
    <source>
        <dbReference type="PROSITE" id="PS50888"/>
    </source>
</evidence>
<dbReference type="OrthoDB" id="690068at2759"/>
<accession>A0A2Z7CGF1</accession>
<evidence type="ECO:0000256" key="2">
    <source>
        <dbReference type="ARBA" id="ARBA00023015"/>
    </source>
</evidence>
<evidence type="ECO:0000313" key="7">
    <source>
        <dbReference type="EMBL" id="KZV45988.1"/>
    </source>
</evidence>
<name>A0A2Z7CGF1_9LAMI</name>
<feature type="region of interest" description="Disordered" evidence="5">
    <location>
        <begin position="1"/>
        <end position="84"/>
    </location>
</feature>
<dbReference type="CDD" id="cd04873">
    <property type="entry name" value="ACT_UUR-ACR-like"/>
    <property type="match status" value="1"/>
</dbReference>
<dbReference type="AlphaFoldDB" id="A0A2Z7CGF1"/>
<feature type="compositionally biased region" description="Basic and acidic residues" evidence="5">
    <location>
        <begin position="46"/>
        <end position="57"/>
    </location>
</feature>
<organism evidence="7 8">
    <name type="scientific">Dorcoceras hygrometricum</name>
    <dbReference type="NCBI Taxonomy" id="472368"/>
    <lineage>
        <taxon>Eukaryota</taxon>
        <taxon>Viridiplantae</taxon>
        <taxon>Streptophyta</taxon>
        <taxon>Embryophyta</taxon>
        <taxon>Tracheophyta</taxon>
        <taxon>Spermatophyta</taxon>
        <taxon>Magnoliopsida</taxon>
        <taxon>eudicotyledons</taxon>
        <taxon>Gunneridae</taxon>
        <taxon>Pentapetalae</taxon>
        <taxon>asterids</taxon>
        <taxon>lamiids</taxon>
        <taxon>Lamiales</taxon>
        <taxon>Gesneriaceae</taxon>
        <taxon>Didymocarpoideae</taxon>
        <taxon>Trichosporeae</taxon>
        <taxon>Loxocarpinae</taxon>
        <taxon>Dorcoceras</taxon>
    </lineage>
</organism>
<evidence type="ECO:0000256" key="5">
    <source>
        <dbReference type="SAM" id="MobiDB-lite"/>
    </source>
</evidence>